<evidence type="ECO:0000313" key="4">
    <source>
        <dbReference type="Proteomes" id="UP000007796"/>
    </source>
</evidence>
<sequence length="282" mass="31098">MKELKYELLREKAIRNKPESSNSVKKAGLCISVYEAEEAKVGTSGHDFVYWPGICTSIIQLVIAAIPYGLFGDWGIFLITVVGIILSFVTGSLPQWREEKWACRGKSDKDMILTRGNGSQHAILILGKGKGFDLETLATGRDRTSFSNPKATRISLVILAALWVLLLITAAGIKENTWFLLAIGGLGLAENAFVAGTMRTPSAYGMSLSFVEVIGKPKVMDSLFEVEKKYPHAGLSMVGIFFPGGKLRQDEKEKWDALKKNAEEREKDAKESYKTRTEQNGS</sequence>
<dbReference type="AlphaFoldDB" id="F0XLE1"/>
<dbReference type="GeneID" id="25979477"/>
<feature type="region of interest" description="Disordered" evidence="1">
    <location>
        <begin position="261"/>
        <end position="282"/>
    </location>
</feature>
<evidence type="ECO:0000313" key="3">
    <source>
        <dbReference type="EMBL" id="EFX01141.1"/>
    </source>
</evidence>
<proteinExistence type="predicted"/>
<evidence type="ECO:0000256" key="1">
    <source>
        <dbReference type="SAM" id="MobiDB-lite"/>
    </source>
</evidence>
<reference evidence="3 4" key="1">
    <citation type="journal article" date="2011" name="Proc. Natl. Acad. Sci. U.S.A.">
        <title>Genome and transcriptome analyses of the mountain pine beetle-fungal symbiont Grosmannia clavigera, a lodgepole pine pathogen.</title>
        <authorList>
            <person name="DiGuistini S."/>
            <person name="Wang Y."/>
            <person name="Liao N.Y."/>
            <person name="Taylor G."/>
            <person name="Tanguay P."/>
            <person name="Feau N."/>
            <person name="Henrissat B."/>
            <person name="Chan S.K."/>
            <person name="Hesse-Orce U."/>
            <person name="Alamouti S.M."/>
            <person name="Tsui C.K.M."/>
            <person name="Docking R.T."/>
            <person name="Levasseur A."/>
            <person name="Haridas S."/>
            <person name="Robertson G."/>
            <person name="Birol I."/>
            <person name="Holt R.A."/>
            <person name="Marra M.A."/>
            <person name="Hamelin R.C."/>
            <person name="Hirst M."/>
            <person name="Jones S.J.M."/>
            <person name="Bohlmann J."/>
            <person name="Breuil C."/>
        </authorList>
    </citation>
    <scope>NUCLEOTIDE SEQUENCE [LARGE SCALE GENOMIC DNA]</scope>
    <source>
        <strain evidence="4">kw1407 / UAMH 11150</strain>
    </source>
</reference>
<keyword evidence="4" id="KW-1185">Reference proteome</keyword>
<feature type="transmembrane region" description="Helical" evidence="2">
    <location>
        <begin position="151"/>
        <end position="173"/>
    </location>
</feature>
<dbReference type="InParanoid" id="F0XLE1"/>
<name>F0XLE1_GROCL</name>
<keyword evidence="2" id="KW-1133">Transmembrane helix</keyword>
<dbReference type="Proteomes" id="UP000007796">
    <property type="component" value="Unassembled WGS sequence"/>
</dbReference>
<feature type="transmembrane region" description="Helical" evidence="2">
    <location>
        <begin position="179"/>
        <end position="198"/>
    </location>
</feature>
<dbReference type="EMBL" id="GL629794">
    <property type="protein sequence ID" value="EFX01141.1"/>
    <property type="molecule type" value="Genomic_DNA"/>
</dbReference>
<accession>F0XLE1</accession>
<keyword evidence="2" id="KW-0812">Transmembrane</keyword>
<dbReference type="STRING" id="655863.F0XLE1"/>
<gene>
    <name evidence="3" type="ORF">CMQ_6083</name>
</gene>
<evidence type="ECO:0000256" key="2">
    <source>
        <dbReference type="SAM" id="Phobius"/>
    </source>
</evidence>
<dbReference type="eggNOG" id="ENOG502SH7B">
    <property type="taxonomic scope" value="Eukaryota"/>
</dbReference>
<feature type="transmembrane region" description="Helical" evidence="2">
    <location>
        <begin position="48"/>
        <end position="68"/>
    </location>
</feature>
<organism evidence="4">
    <name type="scientific">Grosmannia clavigera (strain kw1407 / UAMH 11150)</name>
    <name type="common">Blue stain fungus</name>
    <name type="synonym">Graphiocladiella clavigera</name>
    <dbReference type="NCBI Taxonomy" id="655863"/>
    <lineage>
        <taxon>Eukaryota</taxon>
        <taxon>Fungi</taxon>
        <taxon>Dikarya</taxon>
        <taxon>Ascomycota</taxon>
        <taxon>Pezizomycotina</taxon>
        <taxon>Sordariomycetes</taxon>
        <taxon>Sordariomycetidae</taxon>
        <taxon>Ophiostomatales</taxon>
        <taxon>Ophiostomataceae</taxon>
        <taxon>Leptographium</taxon>
    </lineage>
</organism>
<dbReference type="OrthoDB" id="1937642at2759"/>
<dbReference type="HOGENOM" id="CLU_079144_0_0_1"/>
<dbReference type="RefSeq" id="XP_014170623.1">
    <property type="nucleotide sequence ID" value="XM_014315148.1"/>
</dbReference>
<keyword evidence="2" id="KW-0472">Membrane</keyword>
<protein>
    <submittedName>
        <fullName evidence="3">Uncharacterized protein</fullName>
    </submittedName>
</protein>
<feature type="transmembrane region" description="Helical" evidence="2">
    <location>
        <begin position="74"/>
        <end position="96"/>
    </location>
</feature>